<organism evidence="1 2">
    <name type="scientific">Dendrothele bispora (strain CBS 962.96)</name>
    <dbReference type="NCBI Taxonomy" id="1314807"/>
    <lineage>
        <taxon>Eukaryota</taxon>
        <taxon>Fungi</taxon>
        <taxon>Dikarya</taxon>
        <taxon>Basidiomycota</taxon>
        <taxon>Agaricomycotina</taxon>
        <taxon>Agaricomycetes</taxon>
        <taxon>Agaricomycetidae</taxon>
        <taxon>Agaricales</taxon>
        <taxon>Agaricales incertae sedis</taxon>
        <taxon>Dendrothele</taxon>
    </lineage>
</organism>
<accession>A0A4S8MQD6</accession>
<dbReference type="Proteomes" id="UP000297245">
    <property type="component" value="Unassembled WGS sequence"/>
</dbReference>
<keyword evidence="2" id="KW-1185">Reference proteome</keyword>
<sequence length="158" mass="17253">MSNEHLETLDPLSSPSPRDLQWCASTEASVTAQIQVFEERPHSISQGPSTSLVVSRPLRQTTLRKVVSPYLASAVIYTLDHKIPLYTHRATAKTQKASTVPDDPNKPLSALEALCQIGAIFGDKYRATISQKHGQLQQCNLILAMPCNVLGTLRSSAT</sequence>
<dbReference type="EMBL" id="ML179051">
    <property type="protein sequence ID" value="THV05102.1"/>
    <property type="molecule type" value="Genomic_DNA"/>
</dbReference>
<reference evidence="1 2" key="1">
    <citation type="journal article" date="2019" name="Nat. Ecol. Evol.">
        <title>Megaphylogeny resolves global patterns of mushroom evolution.</title>
        <authorList>
            <person name="Varga T."/>
            <person name="Krizsan K."/>
            <person name="Foldi C."/>
            <person name="Dima B."/>
            <person name="Sanchez-Garcia M."/>
            <person name="Sanchez-Ramirez S."/>
            <person name="Szollosi G.J."/>
            <person name="Szarkandi J.G."/>
            <person name="Papp V."/>
            <person name="Albert L."/>
            <person name="Andreopoulos W."/>
            <person name="Angelini C."/>
            <person name="Antonin V."/>
            <person name="Barry K.W."/>
            <person name="Bougher N.L."/>
            <person name="Buchanan P."/>
            <person name="Buyck B."/>
            <person name="Bense V."/>
            <person name="Catcheside P."/>
            <person name="Chovatia M."/>
            <person name="Cooper J."/>
            <person name="Damon W."/>
            <person name="Desjardin D."/>
            <person name="Finy P."/>
            <person name="Geml J."/>
            <person name="Haridas S."/>
            <person name="Hughes K."/>
            <person name="Justo A."/>
            <person name="Karasinski D."/>
            <person name="Kautmanova I."/>
            <person name="Kiss B."/>
            <person name="Kocsube S."/>
            <person name="Kotiranta H."/>
            <person name="LaButti K.M."/>
            <person name="Lechner B.E."/>
            <person name="Liimatainen K."/>
            <person name="Lipzen A."/>
            <person name="Lukacs Z."/>
            <person name="Mihaltcheva S."/>
            <person name="Morgado L.N."/>
            <person name="Niskanen T."/>
            <person name="Noordeloos M.E."/>
            <person name="Ohm R.A."/>
            <person name="Ortiz-Santana B."/>
            <person name="Ovrebo C."/>
            <person name="Racz N."/>
            <person name="Riley R."/>
            <person name="Savchenko A."/>
            <person name="Shiryaev A."/>
            <person name="Soop K."/>
            <person name="Spirin V."/>
            <person name="Szebenyi C."/>
            <person name="Tomsovsky M."/>
            <person name="Tulloss R.E."/>
            <person name="Uehling J."/>
            <person name="Grigoriev I.V."/>
            <person name="Vagvolgyi C."/>
            <person name="Papp T."/>
            <person name="Martin F.M."/>
            <person name="Miettinen O."/>
            <person name="Hibbett D.S."/>
            <person name="Nagy L.G."/>
        </authorList>
    </citation>
    <scope>NUCLEOTIDE SEQUENCE [LARGE SCALE GENOMIC DNA]</scope>
    <source>
        <strain evidence="1 2">CBS 962.96</strain>
    </source>
</reference>
<evidence type="ECO:0000313" key="1">
    <source>
        <dbReference type="EMBL" id="THV05102.1"/>
    </source>
</evidence>
<dbReference type="AlphaFoldDB" id="A0A4S8MQD6"/>
<gene>
    <name evidence="1" type="ORF">K435DRAFT_850303</name>
</gene>
<protein>
    <submittedName>
        <fullName evidence="1">Uncharacterized protein</fullName>
    </submittedName>
</protein>
<proteinExistence type="predicted"/>
<name>A0A4S8MQD6_DENBC</name>
<evidence type="ECO:0000313" key="2">
    <source>
        <dbReference type="Proteomes" id="UP000297245"/>
    </source>
</evidence>